<evidence type="ECO:0000256" key="1">
    <source>
        <dbReference type="SAM" id="Phobius"/>
    </source>
</evidence>
<dbReference type="PANTHER" id="PTHR21666">
    <property type="entry name" value="PEPTIDASE-RELATED"/>
    <property type="match status" value="1"/>
</dbReference>
<dbReference type="SMART" id="SM00257">
    <property type="entry name" value="LysM"/>
    <property type="match status" value="2"/>
</dbReference>
<dbReference type="AlphaFoldDB" id="A0A1W9NZ85"/>
<dbReference type="InterPro" id="IPR036779">
    <property type="entry name" value="LysM_dom_sf"/>
</dbReference>
<proteinExistence type="predicted"/>
<evidence type="ECO:0000313" key="4">
    <source>
        <dbReference type="Proteomes" id="UP000192520"/>
    </source>
</evidence>
<keyword evidence="1" id="KW-0472">Membrane</keyword>
<keyword evidence="1" id="KW-0812">Transmembrane</keyword>
<dbReference type="Pfam" id="PF01551">
    <property type="entry name" value="Peptidase_M23"/>
    <property type="match status" value="1"/>
</dbReference>
<dbReference type="GO" id="GO:0004222">
    <property type="term" value="F:metalloendopeptidase activity"/>
    <property type="evidence" value="ECO:0007669"/>
    <property type="project" value="TreeGrafter"/>
</dbReference>
<dbReference type="Pfam" id="PF01476">
    <property type="entry name" value="LysM"/>
    <property type="match status" value="2"/>
</dbReference>
<gene>
    <name evidence="3" type="ORF">B5M47_02890</name>
</gene>
<dbReference type="CDD" id="cd12797">
    <property type="entry name" value="M23_peptidase"/>
    <property type="match status" value="1"/>
</dbReference>
<feature type="transmembrane region" description="Helical" evidence="1">
    <location>
        <begin position="71"/>
        <end position="90"/>
    </location>
</feature>
<dbReference type="Gene3D" id="2.70.70.10">
    <property type="entry name" value="Glucose Permease (Domain IIA)"/>
    <property type="match status" value="1"/>
</dbReference>
<name>A0A1W9NZ85_UNCC3</name>
<dbReference type="SUPFAM" id="SSF51261">
    <property type="entry name" value="Duplicated hybrid motif"/>
    <property type="match status" value="1"/>
</dbReference>
<comment type="caution">
    <text evidence="3">The sequence shown here is derived from an EMBL/GenBank/DDBJ whole genome shotgun (WGS) entry which is preliminary data.</text>
</comment>
<dbReference type="Gene3D" id="3.10.350.10">
    <property type="entry name" value="LysM domain"/>
    <property type="match status" value="2"/>
</dbReference>
<sequence>MLSQPAEEIPIWKDFLNFSICLKNQGGNFLFAVFAALKSLRDEFVWRFSSTEAALVGFLMRRRNRWLVDKLNFTPVVGVVASLVLFAPGLEVFSAQEAVEKILSADDAVVVETHDILVQNNITVTTAGKGQIRAEIINYTVRPGDTLYEIGRRFNVTVESLAYINNIGNQNYLSPGDSIKIPPVSGIIHRVRPGETVSSVARKWGVSPQVVVDANWLDEPYLLSVGQELVVPQSSIPTRLASSLPGSSVSGGAATADSGLQLVPVSAGGTGSLGMPAVGTLTQYFSWWHPAIDVANRCGTPIVAADSGTIIFASWWVGGGGNSVMIDHGNGYVTKYAHLSGFARRSGTVSKGEVIGYMGATGRAYGCHVHFVVERNGRAVNPLSIVR</sequence>
<dbReference type="PANTHER" id="PTHR21666:SF270">
    <property type="entry name" value="MUREIN HYDROLASE ACTIVATOR ENVC"/>
    <property type="match status" value="1"/>
</dbReference>
<feature type="domain" description="LysM" evidence="2">
    <location>
        <begin position="187"/>
        <end position="231"/>
    </location>
</feature>
<protein>
    <recommendedName>
        <fullName evidence="2">LysM domain-containing protein</fullName>
    </recommendedName>
</protein>
<dbReference type="InterPro" id="IPR018392">
    <property type="entry name" value="LysM"/>
</dbReference>
<dbReference type="InterPro" id="IPR050570">
    <property type="entry name" value="Cell_wall_metabolism_enzyme"/>
</dbReference>
<feature type="domain" description="LysM" evidence="2">
    <location>
        <begin position="137"/>
        <end position="181"/>
    </location>
</feature>
<dbReference type="CDD" id="cd00118">
    <property type="entry name" value="LysM"/>
    <property type="match status" value="2"/>
</dbReference>
<dbReference type="EMBL" id="MZGJ01000016">
    <property type="protein sequence ID" value="OQX50863.1"/>
    <property type="molecule type" value="Genomic_DNA"/>
</dbReference>
<dbReference type="STRING" id="1968527.B5M47_02890"/>
<evidence type="ECO:0000259" key="2">
    <source>
        <dbReference type="PROSITE" id="PS51782"/>
    </source>
</evidence>
<evidence type="ECO:0000313" key="3">
    <source>
        <dbReference type="EMBL" id="OQX50863.1"/>
    </source>
</evidence>
<accession>A0A1W9NZ85</accession>
<dbReference type="InterPro" id="IPR016047">
    <property type="entry name" value="M23ase_b-sheet_dom"/>
</dbReference>
<reference evidence="4" key="1">
    <citation type="submission" date="2017-03" db="EMBL/GenBank/DDBJ databases">
        <title>Novel pathways for hydrocarbon cycling and metabolic interdependencies in hydrothermal sediment communities.</title>
        <authorList>
            <person name="Dombrowski N."/>
            <person name="Seitz K."/>
            <person name="Teske A."/>
            <person name="Baker B."/>
        </authorList>
    </citation>
    <scope>NUCLEOTIDE SEQUENCE [LARGE SCALE GENOMIC DNA]</scope>
</reference>
<organism evidence="3 4">
    <name type="scientific">candidate division CPR3 bacterium 4484_211</name>
    <dbReference type="NCBI Taxonomy" id="1968527"/>
    <lineage>
        <taxon>Bacteria</taxon>
        <taxon>Bacteria division CPR3</taxon>
    </lineage>
</organism>
<dbReference type="InterPro" id="IPR011055">
    <property type="entry name" value="Dup_hybrid_motif"/>
</dbReference>
<dbReference type="Proteomes" id="UP000192520">
    <property type="component" value="Unassembled WGS sequence"/>
</dbReference>
<dbReference type="PROSITE" id="PS51782">
    <property type="entry name" value="LYSM"/>
    <property type="match status" value="2"/>
</dbReference>
<keyword evidence="1" id="KW-1133">Transmembrane helix</keyword>